<evidence type="ECO:0000313" key="3">
    <source>
        <dbReference type="Proteomes" id="UP001153269"/>
    </source>
</evidence>
<proteinExistence type="predicted"/>
<feature type="region of interest" description="Disordered" evidence="1">
    <location>
        <begin position="1"/>
        <end position="27"/>
    </location>
</feature>
<protein>
    <submittedName>
        <fullName evidence="2">Uncharacterized protein</fullName>
    </submittedName>
</protein>
<organism evidence="2 3">
    <name type="scientific">Pleuronectes platessa</name>
    <name type="common">European plaice</name>
    <dbReference type="NCBI Taxonomy" id="8262"/>
    <lineage>
        <taxon>Eukaryota</taxon>
        <taxon>Metazoa</taxon>
        <taxon>Chordata</taxon>
        <taxon>Craniata</taxon>
        <taxon>Vertebrata</taxon>
        <taxon>Euteleostomi</taxon>
        <taxon>Actinopterygii</taxon>
        <taxon>Neopterygii</taxon>
        <taxon>Teleostei</taxon>
        <taxon>Neoteleostei</taxon>
        <taxon>Acanthomorphata</taxon>
        <taxon>Carangaria</taxon>
        <taxon>Pleuronectiformes</taxon>
        <taxon>Pleuronectoidei</taxon>
        <taxon>Pleuronectidae</taxon>
        <taxon>Pleuronectes</taxon>
    </lineage>
</organism>
<comment type="caution">
    <text evidence="2">The sequence shown here is derived from an EMBL/GenBank/DDBJ whole genome shotgun (WGS) entry which is preliminary data.</text>
</comment>
<keyword evidence="3" id="KW-1185">Reference proteome</keyword>
<dbReference type="Proteomes" id="UP001153269">
    <property type="component" value="Unassembled WGS sequence"/>
</dbReference>
<dbReference type="EMBL" id="CADEAL010004103">
    <property type="protein sequence ID" value="CAB1451806.1"/>
    <property type="molecule type" value="Genomic_DNA"/>
</dbReference>
<dbReference type="AlphaFoldDB" id="A0A9N7VGB5"/>
<name>A0A9N7VGB5_PLEPL</name>
<gene>
    <name evidence="2" type="ORF">PLEPLA_LOCUS39533</name>
</gene>
<accession>A0A9N7VGB5</accession>
<evidence type="ECO:0000256" key="1">
    <source>
        <dbReference type="SAM" id="MobiDB-lite"/>
    </source>
</evidence>
<sequence length="191" mass="22182">MKEKESITECSASRLAAAGRESEREQMYSPLHMRRAQRRCCMRMMQPPEMTYQRWRRREFAANRERPARHSAKSIVCMHHCGEMDSRYQTCSRGKSRGERFEECAPQHKHSRGGIYSDRISHLIKTSPQLPGGLRHTKRAPCKKFAVATQIKTSVSETKKKPLPTGCFPVCAPHCYDRWRTNMRDPELVEG</sequence>
<evidence type="ECO:0000313" key="2">
    <source>
        <dbReference type="EMBL" id="CAB1451806.1"/>
    </source>
</evidence>
<reference evidence="2" key="1">
    <citation type="submission" date="2020-03" db="EMBL/GenBank/DDBJ databases">
        <authorList>
            <person name="Weist P."/>
        </authorList>
    </citation>
    <scope>NUCLEOTIDE SEQUENCE</scope>
</reference>